<protein>
    <submittedName>
        <fullName evidence="3">Uncharacterized protein</fullName>
    </submittedName>
</protein>
<evidence type="ECO:0000256" key="2">
    <source>
        <dbReference type="SAM" id="SignalP"/>
    </source>
</evidence>
<feature type="compositionally biased region" description="Polar residues" evidence="1">
    <location>
        <begin position="96"/>
        <end position="110"/>
    </location>
</feature>
<feature type="chain" id="PRO_5045287160" evidence="2">
    <location>
        <begin position="36"/>
        <end position="214"/>
    </location>
</feature>
<evidence type="ECO:0000313" key="4">
    <source>
        <dbReference type="Proteomes" id="UP001595075"/>
    </source>
</evidence>
<sequence>MGSGDLNLAFEHMVLLKLVFLSISISSAVMNQAQASQPWRSGEARRKSRSSVLISRSNVCVQYACLSAITVLVGGGRYGIVRFEGRPLHEGKQSKTKTLPNRTQKESQTADNEKAPIEPRQTYVPYYPQHPTKGSPTSLSSTTKCAKRAVRPVSSRSIVSPSFVPSSRLINFSMNIVSTHPISHLFKPSCLHRHFCQFHNIVISSIFSSTGLLT</sequence>
<organism evidence="3 4">
    <name type="scientific">Oculimacula yallundae</name>
    <dbReference type="NCBI Taxonomy" id="86028"/>
    <lineage>
        <taxon>Eukaryota</taxon>
        <taxon>Fungi</taxon>
        <taxon>Dikarya</taxon>
        <taxon>Ascomycota</taxon>
        <taxon>Pezizomycotina</taxon>
        <taxon>Leotiomycetes</taxon>
        <taxon>Helotiales</taxon>
        <taxon>Ploettnerulaceae</taxon>
        <taxon>Oculimacula</taxon>
    </lineage>
</organism>
<gene>
    <name evidence="3" type="ORF">VTL71DRAFT_16107</name>
</gene>
<name>A0ABR4CDI8_9HELO</name>
<keyword evidence="4" id="KW-1185">Reference proteome</keyword>
<feature type="signal peptide" evidence="2">
    <location>
        <begin position="1"/>
        <end position="35"/>
    </location>
</feature>
<evidence type="ECO:0000313" key="3">
    <source>
        <dbReference type="EMBL" id="KAL2068009.1"/>
    </source>
</evidence>
<evidence type="ECO:0000256" key="1">
    <source>
        <dbReference type="SAM" id="MobiDB-lite"/>
    </source>
</evidence>
<reference evidence="3 4" key="1">
    <citation type="journal article" date="2024" name="Commun. Biol.">
        <title>Comparative genomic analysis of thermophilic fungi reveals convergent evolutionary adaptations and gene losses.</title>
        <authorList>
            <person name="Steindorff A.S."/>
            <person name="Aguilar-Pontes M.V."/>
            <person name="Robinson A.J."/>
            <person name="Andreopoulos B."/>
            <person name="LaButti K."/>
            <person name="Kuo A."/>
            <person name="Mondo S."/>
            <person name="Riley R."/>
            <person name="Otillar R."/>
            <person name="Haridas S."/>
            <person name="Lipzen A."/>
            <person name="Grimwood J."/>
            <person name="Schmutz J."/>
            <person name="Clum A."/>
            <person name="Reid I.D."/>
            <person name="Moisan M.C."/>
            <person name="Butler G."/>
            <person name="Nguyen T.T.M."/>
            <person name="Dewar K."/>
            <person name="Conant G."/>
            <person name="Drula E."/>
            <person name="Henrissat B."/>
            <person name="Hansel C."/>
            <person name="Singer S."/>
            <person name="Hutchinson M.I."/>
            <person name="de Vries R.P."/>
            <person name="Natvig D.O."/>
            <person name="Powell A.J."/>
            <person name="Tsang A."/>
            <person name="Grigoriev I.V."/>
        </authorList>
    </citation>
    <scope>NUCLEOTIDE SEQUENCE [LARGE SCALE GENOMIC DNA]</scope>
    <source>
        <strain evidence="3 4">CBS 494.80</strain>
    </source>
</reference>
<feature type="region of interest" description="Disordered" evidence="1">
    <location>
        <begin position="89"/>
        <end position="123"/>
    </location>
</feature>
<dbReference type="EMBL" id="JAZHXI010000009">
    <property type="protein sequence ID" value="KAL2068009.1"/>
    <property type="molecule type" value="Genomic_DNA"/>
</dbReference>
<keyword evidence="2" id="KW-0732">Signal</keyword>
<accession>A0ABR4CDI8</accession>
<proteinExistence type="predicted"/>
<dbReference type="Proteomes" id="UP001595075">
    <property type="component" value="Unassembled WGS sequence"/>
</dbReference>
<comment type="caution">
    <text evidence="3">The sequence shown here is derived from an EMBL/GenBank/DDBJ whole genome shotgun (WGS) entry which is preliminary data.</text>
</comment>